<organism evidence="2 3">
    <name type="scientific">Sphingomonas turrisvirgatae</name>
    <dbReference type="NCBI Taxonomy" id="1888892"/>
    <lineage>
        <taxon>Bacteria</taxon>
        <taxon>Pseudomonadati</taxon>
        <taxon>Pseudomonadota</taxon>
        <taxon>Alphaproteobacteria</taxon>
        <taxon>Sphingomonadales</taxon>
        <taxon>Sphingomonadaceae</taxon>
        <taxon>Sphingomonas</taxon>
    </lineage>
</organism>
<name>A0A1E3LW42_9SPHN</name>
<protein>
    <submittedName>
        <fullName evidence="2">Uncharacterized protein</fullName>
    </submittedName>
</protein>
<reference evidence="2 3" key="1">
    <citation type="submission" date="2016-08" db="EMBL/GenBank/DDBJ databases">
        <title>Draft genome of the agarase producing Sphingomonas sp. MCT13.</title>
        <authorList>
            <person name="D'Andrea M.M."/>
            <person name="Rossolini G.M."/>
            <person name="Thaller M.C."/>
        </authorList>
    </citation>
    <scope>NUCLEOTIDE SEQUENCE [LARGE SCALE GENOMIC DNA]</scope>
    <source>
        <strain evidence="2 3">MCT13</strain>
    </source>
</reference>
<feature type="transmembrane region" description="Helical" evidence="1">
    <location>
        <begin position="81"/>
        <end position="101"/>
    </location>
</feature>
<dbReference type="EMBL" id="MDDS01000032">
    <property type="protein sequence ID" value="ODP37365.1"/>
    <property type="molecule type" value="Genomic_DNA"/>
</dbReference>
<keyword evidence="1" id="KW-0472">Membrane</keyword>
<keyword evidence="3" id="KW-1185">Reference proteome</keyword>
<proteinExistence type="predicted"/>
<dbReference type="OrthoDB" id="7583864at2"/>
<evidence type="ECO:0000256" key="1">
    <source>
        <dbReference type="SAM" id="Phobius"/>
    </source>
</evidence>
<dbReference type="RefSeq" id="WP_069320882.1">
    <property type="nucleotide sequence ID" value="NZ_MDDS01000032.1"/>
</dbReference>
<dbReference type="AlphaFoldDB" id="A0A1E3LW42"/>
<evidence type="ECO:0000313" key="2">
    <source>
        <dbReference type="EMBL" id="ODP37365.1"/>
    </source>
</evidence>
<keyword evidence="1" id="KW-0812">Transmembrane</keyword>
<comment type="caution">
    <text evidence="2">The sequence shown here is derived from an EMBL/GenBank/DDBJ whole genome shotgun (WGS) entry which is preliminary data.</text>
</comment>
<dbReference type="STRING" id="1888892.BFL28_18345"/>
<sequence length="103" mass="11616">MGVEAVAITPRARQRRAIADHFCAQHAVTPYDTVLYRPPPALRPAFDALLAERLIRQEGDAYFWLDLPAWDAAVERRRRKMVPVAIIVSVVLALVVMLGFYQG</sequence>
<accession>A0A1E3LW42</accession>
<dbReference type="Proteomes" id="UP000094487">
    <property type="component" value="Unassembled WGS sequence"/>
</dbReference>
<keyword evidence="1" id="KW-1133">Transmembrane helix</keyword>
<evidence type="ECO:0000313" key="3">
    <source>
        <dbReference type="Proteomes" id="UP000094487"/>
    </source>
</evidence>
<gene>
    <name evidence="2" type="ORF">BFL28_18345</name>
</gene>